<protein>
    <recommendedName>
        <fullName evidence="1">AbiEi antitoxin N-terminal domain-containing protein</fullName>
    </recommendedName>
</protein>
<evidence type="ECO:0000313" key="2">
    <source>
        <dbReference type="EMBL" id="RDB74953.1"/>
    </source>
</evidence>
<dbReference type="Proteomes" id="UP000253752">
    <property type="component" value="Unassembled WGS sequence"/>
</dbReference>
<accession>A0A369MM11</accession>
<dbReference type="RefSeq" id="WP_009608951.1">
    <property type="nucleotide sequence ID" value="NZ_CP089333.1"/>
</dbReference>
<reference evidence="2 3" key="1">
    <citation type="journal article" date="2018" name="Elife">
        <title>Discovery and characterization of a prevalent human gut bacterial enzyme sufficient for the inactivation of a family of plant toxins.</title>
        <authorList>
            <person name="Koppel N."/>
            <person name="Bisanz J.E."/>
            <person name="Pandelia M.E."/>
            <person name="Turnbaugh P.J."/>
            <person name="Balskus E.P."/>
        </authorList>
    </citation>
    <scope>NUCLEOTIDE SEQUENCE [LARGE SCALE GENOMIC DNA]</scope>
    <source>
        <strain evidence="2 3">MR1 #12</strain>
    </source>
</reference>
<evidence type="ECO:0000259" key="1">
    <source>
        <dbReference type="Pfam" id="PF13338"/>
    </source>
</evidence>
<evidence type="ECO:0000313" key="3">
    <source>
        <dbReference type="Proteomes" id="UP000253752"/>
    </source>
</evidence>
<feature type="domain" description="AbiEi antitoxin N-terminal" evidence="1">
    <location>
        <begin position="10"/>
        <end position="54"/>
    </location>
</feature>
<proteinExistence type="predicted"/>
<dbReference type="Pfam" id="PF13338">
    <property type="entry name" value="AbiEi_4"/>
    <property type="match status" value="1"/>
</dbReference>
<dbReference type="InterPro" id="IPR025159">
    <property type="entry name" value="AbiEi_N"/>
</dbReference>
<comment type="caution">
    <text evidence="2">The sequence shown here is derived from an EMBL/GenBank/DDBJ whole genome shotgun (WGS) entry which is preliminary data.</text>
</comment>
<sequence length="208" mass="22434">MNKNRHTSAIEELSASEGVFTTAQAERLGIPRNAIAKACEAGRLVRVAHGAYRMAGVPASQLDDLAALWKLTDPAKMTHERMQAGEWDGVTVAGSTAASILGIGDFYLSPYRILAPRRINSRNAEARFGIRGVPRDDVSFIEGIPVTGAERTLVDLVLDGEEPSLVQDAFADARAKGLDTEKLERLAAEAKASARERKTMDRLFGGEA</sequence>
<dbReference type="AlphaFoldDB" id="A0A369MM11"/>
<gene>
    <name evidence="2" type="ORF">C1872_14795</name>
</gene>
<organism evidence="2 3">
    <name type="scientific">Eggerthella lenta</name>
    <name type="common">Eubacterium lentum</name>
    <dbReference type="NCBI Taxonomy" id="84112"/>
    <lineage>
        <taxon>Bacteria</taxon>
        <taxon>Bacillati</taxon>
        <taxon>Actinomycetota</taxon>
        <taxon>Coriobacteriia</taxon>
        <taxon>Eggerthellales</taxon>
        <taxon>Eggerthellaceae</taxon>
        <taxon>Eggerthella</taxon>
    </lineage>
</organism>
<name>A0A369MM11_EGGLN</name>
<dbReference type="EMBL" id="PPTX01000032">
    <property type="protein sequence ID" value="RDB74953.1"/>
    <property type="molecule type" value="Genomic_DNA"/>
</dbReference>